<dbReference type="Pfam" id="PF03446">
    <property type="entry name" value="NAD_binding_2"/>
    <property type="match status" value="1"/>
</dbReference>
<evidence type="ECO:0000313" key="9">
    <source>
        <dbReference type="EMBL" id="NYT49959.1"/>
    </source>
</evidence>
<dbReference type="InterPro" id="IPR008927">
    <property type="entry name" value="6-PGluconate_DH-like_C_sf"/>
</dbReference>
<dbReference type="Gene3D" id="3.40.50.720">
    <property type="entry name" value="NAD(P)-binding Rossmann-like Domain"/>
    <property type="match status" value="1"/>
</dbReference>
<evidence type="ECO:0000313" key="10">
    <source>
        <dbReference type="Proteomes" id="UP000559809"/>
    </source>
</evidence>
<keyword evidence="3 6" id="KW-0560">Oxidoreductase</keyword>
<dbReference type="SUPFAM" id="SSF51735">
    <property type="entry name" value="NAD(P)-binding Rossmann-fold domains"/>
    <property type="match status" value="1"/>
</dbReference>
<comment type="similarity">
    <text evidence="1 6">Belongs to the HIBADH-related family.</text>
</comment>
<dbReference type="FunFam" id="1.10.1040.10:FF:000006">
    <property type="entry name" value="3-hydroxyisobutyrate dehydrogenase"/>
    <property type="match status" value="1"/>
</dbReference>
<dbReference type="PANTHER" id="PTHR22981:SF7">
    <property type="entry name" value="3-HYDROXYISOBUTYRATE DEHYDROGENASE, MITOCHONDRIAL"/>
    <property type="match status" value="1"/>
</dbReference>
<dbReference type="GO" id="GO:0008442">
    <property type="term" value="F:3-hydroxyisobutyrate dehydrogenase activity"/>
    <property type="evidence" value="ECO:0007669"/>
    <property type="project" value="UniProtKB-EC"/>
</dbReference>
<dbReference type="PIRSF" id="PIRSF000103">
    <property type="entry name" value="HIBADH"/>
    <property type="match status" value="1"/>
</dbReference>
<dbReference type="InterPro" id="IPR029154">
    <property type="entry name" value="HIBADH-like_NADP-bd"/>
</dbReference>
<dbReference type="Gene3D" id="1.10.1040.10">
    <property type="entry name" value="N-(1-d-carboxylethyl)-l-norvaline Dehydrogenase, domain 2"/>
    <property type="match status" value="1"/>
</dbReference>
<organism evidence="9 10">
    <name type="scientific">Parapusillimonas granuli</name>
    <dbReference type="NCBI Taxonomy" id="380911"/>
    <lineage>
        <taxon>Bacteria</taxon>
        <taxon>Pseudomonadati</taxon>
        <taxon>Pseudomonadota</taxon>
        <taxon>Betaproteobacteria</taxon>
        <taxon>Burkholderiales</taxon>
        <taxon>Alcaligenaceae</taxon>
        <taxon>Parapusillimonas</taxon>
    </lineage>
</organism>
<protein>
    <recommendedName>
        <fullName evidence="6">3-hydroxyisobutyrate dehydrogenase</fullName>
        <shortName evidence="6">HIBADH</shortName>
        <ecNumber evidence="6">1.1.1.31</ecNumber>
    </recommendedName>
</protein>
<accession>A0A853G102</accession>
<dbReference type="InterPro" id="IPR002204">
    <property type="entry name" value="3-OH-isobutyrate_DH-rel_CS"/>
</dbReference>
<dbReference type="InterPro" id="IPR036291">
    <property type="entry name" value="NAD(P)-bd_dom_sf"/>
</dbReference>
<evidence type="ECO:0000256" key="3">
    <source>
        <dbReference type="ARBA" id="ARBA00023002"/>
    </source>
</evidence>
<comment type="caution">
    <text evidence="9">The sequence shown here is derived from an EMBL/GenBank/DDBJ whole genome shotgun (WGS) entry which is preliminary data.</text>
</comment>
<evidence type="ECO:0000256" key="2">
    <source>
        <dbReference type="ARBA" id="ARBA00022456"/>
    </source>
</evidence>
<dbReference type="PROSITE" id="PS00895">
    <property type="entry name" value="3_HYDROXYISOBUT_DH"/>
    <property type="match status" value="1"/>
</dbReference>
<dbReference type="GO" id="GO:0051287">
    <property type="term" value="F:NAD binding"/>
    <property type="evidence" value="ECO:0007669"/>
    <property type="project" value="InterPro"/>
</dbReference>
<dbReference type="InterPro" id="IPR011548">
    <property type="entry name" value="HIBADH"/>
</dbReference>
<proteinExistence type="inferred from homology"/>
<feature type="domain" description="3-hydroxyisobutyrate dehydrogenase-like NAD-binding" evidence="8">
    <location>
        <begin position="163"/>
        <end position="289"/>
    </location>
</feature>
<evidence type="ECO:0000256" key="1">
    <source>
        <dbReference type="ARBA" id="ARBA00009080"/>
    </source>
</evidence>
<dbReference type="PANTHER" id="PTHR22981">
    <property type="entry name" value="3-HYDROXYISOBUTYRATE DEHYDROGENASE-RELATED"/>
    <property type="match status" value="1"/>
</dbReference>
<keyword evidence="2 6" id="KW-0101">Branched-chain amino acid catabolism</keyword>
<evidence type="ECO:0000256" key="6">
    <source>
        <dbReference type="RuleBase" id="RU910714"/>
    </source>
</evidence>
<keyword evidence="4 6" id="KW-0520">NAD</keyword>
<sequence>MKVRVGFIGLGAMGFPMAVNMAEAGHDVLGMDIDEAVMQRFMETGGKAALSVAEIVAHSDVVVTMLPAGDHVKACVAELIGAGYSSKLLVDFSTIGVEAARDVHELCARHGIRVLDAPVTGGVMGAEKGSLTVMVGGSHDDFQAAKPVLEAVGASITYAGGPGCGQAVKVCNNMAAGIIKIAVCEAFALAERLGVDKKVLFDVASHGSANCFALTTTCPVPGLVPTAPSSHGYKGGFATRLMLKDMKLAQSAAAAYGVPVALGSAATSLYEHCTQAGLGDLDNSIIFKVVNGDFSYQSNK</sequence>
<evidence type="ECO:0000256" key="4">
    <source>
        <dbReference type="ARBA" id="ARBA00023027"/>
    </source>
</evidence>
<dbReference type="Proteomes" id="UP000559809">
    <property type="component" value="Unassembled WGS sequence"/>
</dbReference>
<dbReference type="NCBIfam" id="TIGR01692">
    <property type="entry name" value="HIBADH"/>
    <property type="match status" value="1"/>
</dbReference>
<feature type="active site" evidence="5">
    <location>
        <position position="169"/>
    </location>
</feature>
<dbReference type="InterPro" id="IPR015815">
    <property type="entry name" value="HIBADH-related"/>
</dbReference>
<name>A0A853G102_9BURK</name>
<keyword evidence="10" id="KW-1185">Reference proteome</keyword>
<dbReference type="Pfam" id="PF14833">
    <property type="entry name" value="NAD_binding_11"/>
    <property type="match status" value="1"/>
</dbReference>
<dbReference type="SUPFAM" id="SSF48179">
    <property type="entry name" value="6-phosphogluconate dehydrogenase C-terminal domain-like"/>
    <property type="match status" value="1"/>
</dbReference>
<dbReference type="UniPathway" id="UPA00362"/>
<dbReference type="GO" id="GO:0050661">
    <property type="term" value="F:NADP binding"/>
    <property type="evidence" value="ECO:0007669"/>
    <property type="project" value="InterPro"/>
</dbReference>
<comment type="pathway">
    <text evidence="6">Amino-acid degradation; L-valine degradation.</text>
</comment>
<dbReference type="InterPro" id="IPR013328">
    <property type="entry name" value="6PGD_dom2"/>
</dbReference>
<dbReference type="AlphaFoldDB" id="A0A853G102"/>
<dbReference type="EMBL" id="JACCEM010000005">
    <property type="protein sequence ID" value="NYT49959.1"/>
    <property type="molecule type" value="Genomic_DNA"/>
</dbReference>
<comment type="catalytic activity">
    <reaction evidence="6">
        <text>3-hydroxy-2-methylpropanoate + NAD(+) = 2-methyl-3-oxopropanoate + NADH + H(+)</text>
        <dbReference type="Rhea" id="RHEA:17681"/>
        <dbReference type="ChEBI" id="CHEBI:11805"/>
        <dbReference type="ChEBI" id="CHEBI:15378"/>
        <dbReference type="ChEBI" id="CHEBI:57540"/>
        <dbReference type="ChEBI" id="CHEBI:57700"/>
        <dbReference type="ChEBI" id="CHEBI:57945"/>
        <dbReference type="EC" id="1.1.1.31"/>
    </reaction>
</comment>
<evidence type="ECO:0000256" key="5">
    <source>
        <dbReference type="PIRSR" id="PIRSR000103-1"/>
    </source>
</evidence>
<feature type="domain" description="6-phosphogluconate dehydrogenase NADP-binding" evidence="7">
    <location>
        <begin position="4"/>
        <end position="160"/>
    </location>
</feature>
<evidence type="ECO:0000259" key="7">
    <source>
        <dbReference type="Pfam" id="PF03446"/>
    </source>
</evidence>
<dbReference type="GO" id="GO:0006574">
    <property type="term" value="P:L-valine catabolic process"/>
    <property type="evidence" value="ECO:0007669"/>
    <property type="project" value="UniProtKB-UniPathway"/>
</dbReference>
<reference evidence="9 10" key="1">
    <citation type="submission" date="2020-07" db="EMBL/GenBank/DDBJ databases">
        <title>Taxonomic revisions and descriptions of new bacterial species based on genomic comparisons in the high-G+C-content subgroup of the family Alcaligenaceae.</title>
        <authorList>
            <person name="Szabo A."/>
            <person name="Felfoldi T."/>
        </authorList>
    </citation>
    <scope>NUCLEOTIDE SEQUENCE [LARGE SCALE GENOMIC DNA]</scope>
    <source>
        <strain evidence="9 10">LMG 24012</strain>
    </source>
</reference>
<evidence type="ECO:0000259" key="8">
    <source>
        <dbReference type="Pfam" id="PF14833"/>
    </source>
</evidence>
<dbReference type="EC" id="1.1.1.31" evidence="6"/>
<dbReference type="InterPro" id="IPR006115">
    <property type="entry name" value="6PGDH_NADP-bd"/>
</dbReference>
<gene>
    <name evidence="9" type="primary">mmsB</name>
    <name evidence="9" type="ORF">H0A72_11625</name>
</gene>
<dbReference type="RefSeq" id="WP_180155404.1">
    <property type="nucleotide sequence ID" value="NZ_JACCEM010000005.1"/>
</dbReference>